<name>A0ACC0GKE3_9ERIC</name>
<protein>
    <submittedName>
        <fullName evidence="1">Eukaryotic translation initiation factor 3 subunit B</fullName>
    </submittedName>
</protein>
<organism evidence="1 2">
    <name type="scientific">Camellia lanceoleosa</name>
    <dbReference type="NCBI Taxonomy" id="1840588"/>
    <lineage>
        <taxon>Eukaryota</taxon>
        <taxon>Viridiplantae</taxon>
        <taxon>Streptophyta</taxon>
        <taxon>Embryophyta</taxon>
        <taxon>Tracheophyta</taxon>
        <taxon>Spermatophyta</taxon>
        <taxon>Magnoliopsida</taxon>
        <taxon>eudicotyledons</taxon>
        <taxon>Gunneridae</taxon>
        <taxon>Pentapetalae</taxon>
        <taxon>asterids</taxon>
        <taxon>Ericales</taxon>
        <taxon>Theaceae</taxon>
        <taxon>Camellia</taxon>
    </lineage>
</organism>
<gene>
    <name evidence="1" type="ORF">LOK49_LG09G00508</name>
</gene>
<evidence type="ECO:0000313" key="2">
    <source>
        <dbReference type="Proteomes" id="UP001060215"/>
    </source>
</evidence>
<dbReference type="EMBL" id="CM045765">
    <property type="protein sequence ID" value="KAI8000937.1"/>
    <property type="molecule type" value="Genomic_DNA"/>
</dbReference>
<evidence type="ECO:0000313" key="1">
    <source>
        <dbReference type="EMBL" id="KAI8000937.1"/>
    </source>
</evidence>
<keyword evidence="1" id="KW-0648">Protein biosynthesis</keyword>
<accession>A0ACC0GKE3</accession>
<sequence>MEKAGEISGWVFQNREFARFVNIRDKNGATQLHLAAQQGWPECVHMLLDSGALVCASTRGYGFPRIIPLHFAVRGGSLDCVRELLAREKTLNYKLDRSHILAVSMFDDIEKFMKVPDEWAPPEMKPYAPIENLQQWLTDEKGRDQFVIRSGLDMEVLWNDVRQMKPEPTYKHSLSWHTRQSQEEERHRN</sequence>
<comment type="caution">
    <text evidence="1">The sequence shown here is derived from an EMBL/GenBank/DDBJ whole genome shotgun (WGS) entry which is preliminary data.</text>
</comment>
<proteinExistence type="predicted"/>
<reference evidence="1 2" key="1">
    <citation type="journal article" date="2022" name="Plant J.">
        <title>Chromosome-level genome of Camellia lanceoleosa provides a valuable resource for understanding genome evolution and self-incompatibility.</title>
        <authorList>
            <person name="Gong W."/>
            <person name="Xiao S."/>
            <person name="Wang L."/>
            <person name="Liao Z."/>
            <person name="Chang Y."/>
            <person name="Mo W."/>
            <person name="Hu G."/>
            <person name="Li W."/>
            <person name="Zhao G."/>
            <person name="Zhu H."/>
            <person name="Hu X."/>
            <person name="Ji K."/>
            <person name="Xiang X."/>
            <person name="Song Q."/>
            <person name="Yuan D."/>
            <person name="Jin S."/>
            <person name="Zhang L."/>
        </authorList>
    </citation>
    <scope>NUCLEOTIDE SEQUENCE [LARGE SCALE GENOMIC DNA]</scope>
    <source>
        <strain evidence="1">SQ_2022a</strain>
    </source>
</reference>
<keyword evidence="2" id="KW-1185">Reference proteome</keyword>
<keyword evidence="1" id="KW-0396">Initiation factor</keyword>
<dbReference type="Proteomes" id="UP001060215">
    <property type="component" value="Chromosome 8"/>
</dbReference>